<keyword evidence="3" id="KW-1185">Reference proteome</keyword>
<feature type="non-terminal residue" evidence="2">
    <location>
        <position position="67"/>
    </location>
</feature>
<accession>A0A317SRR8</accession>
<feature type="transmembrane region" description="Helical" evidence="1">
    <location>
        <begin position="6"/>
        <end position="26"/>
    </location>
</feature>
<evidence type="ECO:0000313" key="2">
    <source>
        <dbReference type="EMBL" id="PWW76500.1"/>
    </source>
</evidence>
<organism evidence="2 3">
    <name type="scientific">Tuber magnatum</name>
    <name type="common">white Piedmont truffle</name>
    <dbReference type="NCBI Taxonomy" id="42249"/>
    <lineage>
        <taxon>Eukaryota</taxon>
        <taxon>Fungi</taxon>
        <taxon>Dikarya</taxon>
        <taxon>Ascomycota</taxon>
        <taxon>Pezizomycotina</taxon>
        <taxon>Pezizomycetes</taxon>
        <taxon>Pezizales</taxon>
        <taxon>Tuberaceae</taxon>
        <taxon>Tuber</taxon>
    </lineage>
</organism>
<comment type="caution">
    <text evidence="2">The sequence shown here is derived from an EMBL/GenBank/DDBJ whole genome shotgun (WGS) entry which is preliminary data.</text>
</comment>
<gene>
    <name evidence="2" type="ORF">C7212DRAFT_319630</name>
</gene>
<keyword evidence="1" id="KW-0812">Transmembrane</keyword>
<dbReference type="AlphaFoldDB" id="A0A317SRR8"/>
<proteinExistence type="predicted"/>
<evidence type="ECO:0000313" key="3">
    <source>
        <dbReference type="Proteomes" id="UP000246991"/>
    </source>
</evidence>
<reference evidence="2 3" key="1">
    <citation type="submission" date="2018-03" db="EMBL/GenBank/DDBJ databases">
        <title>Genomes of Pezizomycetes fungi and the evolution of truffles.</title>
        <authorList>
            <person name="Murat C."/>
            <person name="Payen T."/>
            <person name="Noel B."/>
            <person name="Kuo A."/>
            <person name="Martin F.M."/>
        </authorList>
    </citation>
    <scope>NUCLEOTIDE SEQUENCE [LARGE SCALE GENOMIC DNA]</scope>
    <source>
        <strain evidence="2">091103-1</strain>
    </source>
</reference>
<dbReference type="EMBL" id="PYWC01000032">
    <property type="protein sequence ID" value="PWW76500.1"/>
    <property type="molecule type" value="Genomic_DNA"/>
</dbReference>
<protein>
    <submittedName>
        <fullName evidence="2">Uncharacterized protein</fullName>
    </submittedName>
</protein>
<sequence length="67" mass="7426">MGRFVWVTNFALWVSLTSLQAIFTWIMSKGGKEGCFCLNCKTRSRGFEAGKPTAESGSLNRILGRAH</sequence>
<keyword evidence="1" id="KW-1133">Transmembrane helix</keyword>
<keyword evidence="1" id="KW-0472">Membrane</keyword>
<name>A0A317SRR8_9PEZI</name>
<evidence type="ECO:0000256" key="1">
    <source>
        <dbReference type="SAM" id="Phobius"/>
    </source>
</evidence>
<dbReference type="Proteomes" id="UP000246991">
    <property type="component" value="Unassembled WGS sequence"/>
</dbReference>